<organism evidence="1 2">
    <name type="scientific">[Clostridium] methylpentosum DSM 5476</name>
    <dbReference type="NCBI Taxonomy" id="537013"/>
    <lineage>
        <taxon>Bacteria</taxon>
        <taxon>Bacillati</taxon>
        <taxon>Bacillota</taxon>
        <taxon>Clostridia</taxon>
        <taxon>Eubacteriales</taxon>
        <taxon>Oscillospiraceae</taxon>
        <taxon>Oscillospiraceae incertae sedis</taxon>
    </lineage>
</organism>
<dbReference type="Proteomes" id="UP000003340">
    <property type="component" value="Unassembled WGS sequence"/>
</dbReference>
<gene>
    <name evidence="1" type="ORF">CLOSTMETH_03028</name>
</gene>
<dbReference type="HOGENOM" id="CLU_3268131_0_0_9"/>
<protein>
    <submittedName>
        <fullName evidence="1">Uncharacterized protein</fullName>
    </submittedName>
</protein>
<dbReference type="EMBL" id="ACEC01000104">
    <property type="protein sequence ID" value="EEG29378.1"/>
    <property type="molecule type" value="Genomic_DNA"/>
</dbReference>
<evidence type="ECO:0000313" key="1">
    <source>
        <dbReference type="EMBL" id="EEG29378.1"/>
    </source>
</evidence>
<keyword evidence="2" id="KW-1185">Reference proteome</keyword>
<sequence length="41" mass="4776">MNSLAQSLSFRGYPHGTANIISRLHQSTIKRYYLICNLIFF</sequence>
<reference evidence="1 2" key="2">
    <citation type="submission" date="2009-02" db="EMBL/GenBank/DDBJ databases">
        <title>Draft genome sequence of Clostridium methylpentosum (DSM 5476).</title>
        <authorList>
            <person name="Sudarsanam P."/>
            <person name="Ley R."/>
            <person name="Guruge J."/>
            <person name="Turnbaugh P.J."/>
            <person name="Mahowald M."/>
            <person name="Liep D."/>
            <person name="Gordon J."/>
        </authorList>
    </citation>
    <scope>NUCLEOTIDE SEQUENCE [LARGE SCALE GENOMIC DNA]</scope>
    <source>
        <strain evidence="1 2">DSM 5476</strain>
    </source>
</reference>
<proteinExistence type="predicted"/>
<evidence type="ECO:0000313" key="2">
    <source>
        <dbReference type="Proteomes" id="UP000003340"/>
    </source>
</evidence>
<dbReference type="AlphaFoldDB" id="C0EGN5"/>
<comment type="caution">
    <text evidence="1">The sequence shown here is derived from an EMBL/GenBank/DDBJ whole genome shotgun (WGS) entry which is preliminary data.</text>
</comment>
<accession>C0EGN5</accession>
<reference evidence="1 2" key="1">
    <citation type="submission" date="2009-01" db="EMBL/GenBank/DDBJ databases">
        <authorList>
            <person name="Fulton L."/>
            <person name="Clifton S."/>
            <person name="Fulton B."/>
            <person name="Xu J."/>
            <person name="Minx P."/>
            <person name="Pepin K.H."/>
            <person name="Johnson M."/>
            <person name="Bhonagiri V."/>
            <person name="Nash W.E."/>
            <person name="Mardis E.R."/>
            <person name="Wilson R.K."/>
        </authorList>
    </citation>
    <scope>NUCLEOTIDE SEQUENCE [LARGE SCALE GENOMIC DNA]</scope>
    <source>
        <strain evidence="1 2">DSM 5476</strain>
    </source>
</reference>
<name>C0EGN5_9FIRM</name>